<dbReference type="InterPro" id="IPR009050">
    <property type="entry name" value="Globin-like_sf"/>
</dbReference>
<dbReference type="InterPro" id="IPR050532">
    <property type="entry name" value="Globin-like_OT"/>
</dbReference>
<dbReference type="Gene3D" id="1.10.490.10">
    <property type="entry name" value="Globins"/>
    <property type="match status" value="1"/>
</dbReference>
<dbReference type="InterPro" id="IPR000971">
    <property type="entry name" value="Globin"/>
</dbReference>
<evidence type="ECO:0000256" key="1">
    <source>
        <dbReference type="ARBA" id="ARBA00022617"/>
    </source>
</evidence>
<dbReference type="PANTHER" id="PTHR46458:SF2">
    <property type="entry name" value="X GLOBIN"/>
    <property type="match status" value="1"/>
</dbReference>
<dbReference type="InterPro" id="IPR012292">
    <property type="entry name" value="Globin/Proto"/>
</dbReference>
<comment type="caution">
    <text evidence="6">The sequence shown here is derived from an EMBL/GenBank/DDBJ whole genome shotgun (WGS) entry which is preliminary data.</text>
</comment>
<organism evidence="6 7">
    <name type="scientific">Dreissena polymorpha</name>
    <name type="common">Zebra mussel</name>
    <name type="synonym">Mytilus polymorpha</name>
    <dbReference type="NCBI Taxonomy" id="45954"/>
    <lineage>
        <taxon>Eukaryota</taxon>
        <taxon>Metazoa</taxon>
        <taxon>Spiralia</taxon>
        <taxon>Lophotrochozoa</taxon>
        <taxon>Mollusca</taxon>
        <taxon>Bivalvia</taxon>
        <taxon>Autobranchia</taxon>
        <taxon>Heteroconchia</taxon>
        <taxon>Euheterodonta</taxon>
        <taxon>Imparidentia</taxon>
        <taxon>Neoheterodontei</taxon>
        <taxon>Myida</taxon>
        <taxon>Dreissenoidea</taxon>
        <taxon>Dreissenidae</taxon>
        <taxon>Dreissena</taxon>
    </lineage>
</organism>
<dbReference type="GO" id="GO:0020037">
    <property type="term" value="F:heme binding"/>
    <property type="evidence" value="ECO:0007669"/>
    <property type="project" value="InterPro"/>
</dbReference>
<evidence type="ECO:0000313" key="7">
    <source>
        <dbReference type="Proteomes" id="UP000828390"/>
    </source>
</evidence>
<dbReference type="GO" id="GO:0046872">
    <property type="term" value="F:metal ion binding"/>
    <property type="evidence" value="ECO:0007669"/>
    <property type="project" value="UniProtKB-KW"/>
</dbReference>
<dbReference type="Proteomes" id="UP000828390">
    <property type="component" value="Unassembled WGS sequence"/>
</dbReference>
<reference evidence="6" key="2">
    <citation type="submission" date="2020-11" db="EMBL/GenBank/DDBJ databases">
        <authorList>
            <person name="McCartney M.A."/>
            <person name="Auch B."/>
            <person name="Kono T."/>
            <person name="Mallez S."/>
            <person name="Becker A."/>
            <person name="Gohl D.M."/>
            <person name="Silverstein K.A.T."/>
            <person name="Koren S."/>
            <person name="Bechman K.B."/>
            <person name="Herman A."/>
            <person name="Abrahante J.E."/>
            <person name="Garbe J."/>
        </authorList>
    </citation>
    <scope>NUCLEOTIDE SEQUENCE</scope>
    <source>
        <strain evidence="6">Duluth1</strain>
        <tissue evidence="6">Whole animal</tissue>
    </source>
</reference>
<keyword evidence="4" id="KW-0561">Oxygen transport</keyword>
<keyword evidence="3" id="KW-0408">Iron</keyword>
<sequence length="191" mass="21711">MGCSCEKLQLRTPCIIGNKADTKFAGTLTEAQIAIIKQNWHALEVHIANVGVITYVSMFESKPELIEVFEKFKGRDIGDLQSNGLLRQHALKVMATIDKCISRIDEPKNLATLLIETGVMHNTYKVPPEFIQIIFPHFLNAIKPYIEDYWSEDIANSWTTLFRIMTYYMEIGMNKGVLDVTLTSSHAERES</sequence>
<evidence type="ECO:0000256" key="2">
    <source>
        <dbReference type="ARBA" id="ARBA00022723"/>
    </source>
</evidence>
<dbReference type="SUPFAM" id="SSF46458">
    <property type="entry name" value="Globin-like"/>
    <property type="match status" value="1"/>
</dbReference>
<keyword evidence="4" id="KW-0813">Transport</keyword>
<dbReference type="PANTHER" id="PTHR46458">
    <property type="entry name" value="BLR2807 PROTEIN"/>
    <property type="match status" value="1"/>
</dbReference>
<protein>
    <recommendedName>
        <fullName evidence="5">Globin domain-containing protein</fullName>
    </recommendedName>
</protein>
<comment type="similarity">
    <text evidence="4">Belongs to the globin family.</text>
</comment>
<gene>
    <name evidence="6" type="ORF">DPMN_119525</name>
</gene>
<dbReference type="GO" id="GO:0005344">
    <property type="term" value="F:oxygen carrier activity"/>
    <property type="evidence" value="ECO:0007669"/>
    <property type="project" value="UniProtKB-KW"/>
</dbReference>
<accession>A0A9D4JMU9</accession>
<dbReference type="GO" id="GO:0019825">
    <property type="term" value="F:oxygen binding"/>
    <property type="evidence" value="ECO:0007669"/>
    <property type="project" value="InterPro"/>
</dbReference>
<feature type="domain" description="Globin" evidence="5">
    <location>
        <begin position="27"/>
        <end position="174"/>
    </location>
</feature>
<name>A0A9D4JMU9_DREPO</name>
<keyword evidence="1 4" id="KW-0349">Heme</keyword>
<keyword evidence="7" id="KW-1185">Reference proteome</keyword>
<evidence type="ECO:0000259" key="5">
    <source>
        <dbReference type="PROSITE" id="PS01033"/>
    </source>
</evidence>
<evidence type="ECO:0000256" key="4">
    <source>
        <dbReference type="RuleBase" id="RU000356"/>
    </source>
</evidence>
<evidence type="ECO:0000313" key="6">
    <source>
        <dbReference type="EMBL" id="KAH3817940.1"/>
    </source>
</evidence>
<dbReference type="Pfam" id="PF00042">
    <property type="entry name" value="Globin"/>
    <property type="match status" value="1"/>
</dbReference>
<dbReference type="PROSITE" id="PS01033">
    <property type="entry name" value="GLOBIN"/>
    <property type="match status" value="1"/>
</dbReference>
<dbReference type="AlphaFoldDB" id="A0A9D4JMU9"/>
<evidence type="ECO:0000256" key="3">
    <source>
        <dbReference type="ARBA" id="ARBA00023004"/>
    </source>
</evidence>
<dbReference type="OrthoDB" id="436496at2759"/>
<proteinExistence type="inferred from homology"/>
<keyword evidence="2" id="KW-0479">Metal-binding</keyword>
<reference evidence="6" key="1">
    <citation type="journal article" date="2019" name="bioRxiv">
        <title>The Genome of the Zebra Mussel, Dreissena polymorpha: A Resource for Invasive Species Research.</title>
        <authorList>
            <person name="McCartney M.A."/>
            <person name="Auch B."/>
            <person name="Kono T."/>
            <person name="Mallez S."/>
            <person name="Zhang Y."/>
            <person name="Obille A."/>
            <person name="Becker A."/>
            <person name="Abrahante J.E."/>
            <person name="Garbe J."/>
            <person name="Badalamenti J.P."/>
            <person name="Herman A."/>
            <person name="Mangelson H."/>
            <person name="Liachko I."/>
            <person name="Sullivan S."/>
            <person name="Sone E.D."/>
            <person name="Koren S."/>
            <person name="Silverstein K.A.T."/>
            <person name="Beckman K.B."/>
            <person name="Gohl D.M."/>
        </authorList>
    </citation>
    <scope>NUCLEOTIDE SEQUENCE</scope>
    <source>
        <strain evidence="6">Duluth1</strain>
        <tissue evidence="6">Whole animal</tissue>
    </source>
</reference>
<dbReference type="EMBL" id="JAIWYP010000005">
    <property type="protein sequence ID" value="KAH3817940.1"/>
    <property type="molecule type" value="Genomic_DNA"/>
</dbReference>